<evidence type="ECO:0000256" key="5">
    <source>
        <dbReference type="SAM" id="MobiDB-lite"/>
    </source>
</evidence>
<feature type="compositionally biased region" description="Basic and acidic residues" evidence="5">
    <location>
        <begin position="143"/>
        <end position="166"/>
    </location>
</feature>
<dbReference type="OMA" id="DASHMPM"/>
<evidence type="ECO:0000256" key="3">
    <source>
        <dbReference type="ARBA" id="ARBA00022833"/>
    </source>
</evidence>
<evidence type="ECO:0000259" key="6">
    <source>
        <dbReference type="PROSITE" id="PS50089"/>
    </source>
</evidence>
<dbReference type="InterPro" id="IPR000433">
    <property type="entry name" value="Znf_ZZ"/>
</dbReference>
<dbReference type="InterPro" id="IPR013083">
    <property type="entry name" value="Znf_RING/FYVE/PHD"/>
</dbReference>
<dbReference type="SUPFAM" id="SSF57850">
    <property type="entry name" value="RING/U-box"/>
    <property type="match status" value="3"/>
</dbReference>
<dbReference type="PANTHER" id="PTHR15898:SF13">
    <property type="entry name" value="BIFUNCTIONAL APOPTOSIS REGULATOR"/>
    <property type="match status" value="1"/>
</dbReference>
<dbReference type="FunFam" id="3.30.40.10:FF:000489">
    <property type="entry name" value="E3 ubiquitin-protein ligase PRT1"/>
    <property type="match status" value="1"/>
</dbReference>
<dbReference type="PANTHER" id="PTHR15898">
    <property type="entry name" value="BIFUNCTIONAL APOPTOSIS REGULATOR"/>
    <property type="match status" value="1"/>
</dbReference>
<dbReference type="InterPro" id="IPR001841">
    <property type="entry name" value="Znf_RING"/>
</dbReference>
<evidence type="ECO:0000256" key="4">
    <source>
        <dbReference type="PROSITE-ProRule" id="PRU00228"/>
    </source>
</evidence>
<comment type="caution">
    <text evidence="8">The sequence shown here is derived from an EMBL/GenBank/DDBJ whole genome shotgun (WGS) entry which is preliminary data.</text>
</comment>
<dbReference type="Pfam" id="PF13445">
    <property type="entry name" value="zf-RING_UBOX"/>
    <property type="match status" value="2"/>
</dbReference>
<evidence type="ECO:0000313" key="8">
    <source>
        <dbReference type="EMBL" id="KAH7437603.1"/>
    </source>
</evidence>
<dbReference type="SMART" id="SM00184">
    <property type="entry name" value="RING"/>
    <property type="match status" value="2"/>
</dbReference>
<feature type="domain" description="RING-type" evidence="6">
    <location>
        <begin position="183"/>
        <end position="221"/>
    </location>
</feature>
<name>A0A8T2UV21_CERRI</name>
<organism evidence="8 9">
    <name type="scientific">Ceratopteris richardii</name>
    <name type="common">Triangle waterfern</name>
    <dbReference type="NCBI Taxonomy" id="49495"/>
    <lineage>
        <taxon>Eukaryota</taxon>
        <taxon>Viridiplantae</taxon>
        <taxon>Streptophyta</taxon>
        <taxon>Embryophyta</taxon>
        <taxon>Tracheophyta</taxon>
        <taxon>Polypodiopsida</taxon>
        <taxon>Polypodiidae</taxon>
        <taxon>Polypodiales</taxon>
        <taxon>Pteridineae</taxon>
        <taxon>Pteridaceae</taxon>
        <taxon>Parkerioideae</taxon>
        <taxon>Ceratopteris</taxon>
    </lineage>
</organism>
<dbReference type="SMART" id="SM00291">
    <property type="entry name" value="ZnF_ZZ"/>
    <property type="match status" value="1"/>
</dbReference>
<dbReference type="PROSITE" id="PS50135">
    <property type="entry name" value="ZF_ZZ_2"/>
    <property type="match status" value="1"/>
</dbReference>
<evidence type="ECO:0000256" key="2">
    <source>
        <dbReference type="ARBA" id="ARBA00022771"/>
    </source>
</evidence>
<dbReference type="InterPro" id="IPR043145">
    <property type="entry name" value="Znf_ZZ_sf"/>
</dbReference>
<evidence type="ECO:0000313" key="9">
    <source>
        <dbReference type="Proteomes" id="UP000825935"/>
    </source>
</evidence>
<dbReference type="Gene3D" id="3.30.60.90">
    <property type="match status" value="1"/>
</dbReference>
<keyword evidence="2 4" id="KW-0863">Zinc-finger</keyword>
<gene>
    <name evidence="8" type="ORF">KP509_05G080100</name>
</gene>
<dbReference type="PROSITE" id="PS01357">
    <property type="entry name" value="ZF_ZZ_1"/>
    <property type="match status" value="1"/>
</dbReference>
<keyword evidence="9" id="KW-1185">Reference proteome</keyword>
<dbReference type="GO" id="GO:0043161">
    <property type="term" value="P:proteasome-mediated ubiquitin-dependent protein catabolic process"/>
    <property type="evidence" value="ECO:0007669"/>
    <property type="project" value="TreeGrafter"/>
</dbReference>
<dbReference type="GO" id="GO:0061630">
    <property type="term" value="F:ubiquitin protein ligase activity"/>
    <property type="evidence" value="ECO:0007669"/>
    <property type="project" value="TreeGrafter"/>
</dbReference>
<evidence type="ECO:0000256" key="1">
    <source>
        <dbReference type="ARBA" id="ARBA00022723"/>
    </source>
</evidence>
<reference evidence="8" key="1">
    <citation type="submission" date="2021-08" db="EMBL/GenBank/DDBJ databases">
        <title>WGS assembly of Ceratopteris richardii.</title>
        <authorList>
            <person name="Marchant D.B."/>
            <person name="Chen G."/>
            <person name="Jenkins J."/>
            <person name="Shu S."/>
            <person name="Leebens-Mack J."/>
            <person name="Grimwood J."/>
            <person name="Schmutz J."/>
            <person name="Soltis P."/>
            <person name="Soltis D."/>
            <person name="Chen Z.-H."/>
        </authorList>
    </citation>
    <scope>NUCLEOTIDE SEQUENCE</scope>
    <source>
        <strain evidence="8">Whitten #5841</strain>
        <tissue evidence="8">Leaf</tissue>
    </source>
</reference>
<dbReference type="OrthoDB" id="6270329at2759"/>
<dbReference type="GO" id="GO:0008270">
    <property type="term" value="F:zinc ion binding"/>
    <property type="evidence" value="ECO:0007669"/>
    <property type="project" value="UniProtKB-KW"/>
</dbReference>
<dbReference type="EMBL" id="CM035410">
    <property type="protein sequence ID" value="KAH7437603.1"/>
    <property type="molecule type" value="Genomic_DNA"/>
</dbReference>
<evidence type="ECO:0000259" key="7">
    <source>
        <dbReference type="PROSITE" id="PS50135"/>
    </source>
</evidence>
<dbReference type="FunFam" id="3.30.60.90:FF:000014">
    <property type="entry name" value="E3 ubiquitin-protein ligase PRT1"/>
    <property type="match status" value="1"/>
</dbReference>
<keyword evidence="1" id="KW-0479">Metal-binding</keyword>
<keyword evidence="3" id="KW-0862">Zinc</keyword>
<protein>
    <recommendedName>
        <fullName evidence="10">E3 ubiquitin-protein ligase PRT1</fullName>
    </recommendedName>
</protein>
<dbReference type="AlphaFoldDB" id="A0A8T2UV21"/>
<feature type="domain" description="ZZ-type" evidence="7">
    <location>
        <begin position="275"/>
        <end position="339"/>
    </location>
</feature>
<accession>A0A8T2UV21</accession>
<proteinExistence type="predicted"/>
<feature type="region of interest" description="Disordered" evidence="5">
    <location>
        <begin position="133"/>
        <end position="167"/>
    </location>
</feature>
<dbReference type="InterPro" id="IPR027370">
    <property type="entry name" value="Znf-RING_euk"/>
</dbReference>
<dbReference type="Gene3D" id="3.30.40.10">
    <property type="entry name" value="Zinc/RING finger domain, C3HC4 (zinc finger)"/>
    <property type="match status" value="2"/>
</dbReference>
<dbReference type="PROSITE" id="PS50089">
    <property type="entry name" value="ZF_RING_2"/>
    <property type="match status" value="2"/>
</dbReference>
<feature type="region of interest" description="Disordered" evidence="5">
    <location>
        <begin position="324"/>
        <end position="346"/>
    </location>
</feature>
<feature type="domain" description="RING-type" evidence="6">
    <location>
        <begin position="27"/>
        <end position="67"/>
    </location>
</feature>
<sequence>MSIDGPCDDDVHLSNRLLNEVKEFLTCCICLEILHKPVVTACGHIFCFWCCHQAMSSYKPSQCPICQRSFTYFPRICKLLHSVLVKAVPEEYSSRNHEIRCMEEEIKLCSPELPMVDSVIPSDSRTRDASTVLDADVLGNSDNNEKDSNNLQPSERDNNDSYRDGEASISTRQGNLTVEDVCCSLCNQLLYHPVVLNCGDVFCEPCLKGQSSKVSKCPSCQAPHSPGFVFVCLEFDKFLNSVFPSEYKNRQSQYPAASIDFTGSPSVEFMSEDLHISVGCDACGMFPMRGDRYRCKDCEEEVGFDLCGSCYSDSSSWIGRFNQKHQPTHRMEQIQSPLSQDDEISE</sequence>
<dbReference type="Proteomes" id="UP000825935">
    <property type="component" value="Chromosome 5"/>
</dbReference>
<dbReference type="Pfam" id="PF00569">
    <property type="entry name" value="ZZ"/>
    <property type="match status" value="1"/>
</dbReference>
<evidence type="ECO:0008006" key="10">
    <source>
        <dbReference type="Google" id="ProtNLM"/>
    </source>
</evidence>